<dbReference type="Proteomes" id="UP000616769">
    <property type="component" value="Unassembled WGS sequence"/>
</dbReference>
<comment type="similarity">
    <text evidence="2">Belongs to the EMC6 family.</text>
</comment>
<evidence type="ECO:0000256" key="3">
    <source>
        <dbReference type="ARBA" id="ARBA00020827"/>
    </source>
</evidence>
<dbReference type="OMA" id="MKANFEW"/>
<dbReference type="InterPro" id="IPR008504">
    <property type="entry name" value="Emc6"/>
</dbReference>
<proteinExistence type="inferred from homology"/>
<evidence type="ECO:0000256" key="10">
    <source>
        <dbReference type="SAM" id="Phobius"/>
    </source>
</evidence>
<dbReference type="OrthoDB" id="16510at2759"/>
<dbReference type="Proteomes" id="UP000070412">
    <property type="component" value="Unassembled WGS sequence"/>
</dbReference>
<dbReference type="InterPro" id="IPR029008">
    <property type="entry name" value="EMC6-like"/>
</dbReference>
<organism evidence="12 15">
    <name type="scientific">Sarcoptes scabiei</name>
    <name type="common">Itch mite</name>
    <name type="synonym">Acarus scabiei</name>
    <dbReference type="NCBI Taxonomy" id="52283"/>
    <lineage>
        <taxon>Eukaryota</taxon>
        <taxon>Metazoa</taxon>
        <taxon>Ecdysozoa</taxon>
        <taxon>Arthropoda</taxon>
        <taxon>Chelicerata</taxon>
        <taxon>Arachnida</taxon>
        <taxon>Acari</taxon>
        <taxon>Acariformes</taxon>
        <taxon>Sarcoptiformes</taxon>
        <taxon>Astigmata</taxon>
        <taxon>Psoroptidia</taxon>
        <taxon>Sarcoptoidea</taxon>
        <taxon>Sarcoptidae</taxon>
        <taxon>Sarcoptinae</taxon>
        <taxon>Sarcoptes</taxon>
    </lineage>
</organism>
<reference evidence="13" key="4">
    <citation type="submission" date="2022-06" db="UniProtKB">
        <authorList>
            <consortium name="EnsemblMetazoa"/>
        </authorList>
    </citation>
    <scope>IDENTIFICATION</scope>
</reference>
<evidence type="ECO:0000256" key="1">
    <source>
        <dbReference type="ARBA" id="ARBA00004477"/>
    </source>
</evidence>
<feature type="transmembrane region" description="Helical" evidence="10">
    <location>
        <begin position="82"/>
        <end position="108"/>
    </location>
</feature>
<evidence type="ECO:0000256" key="7">
    <source>
        <dbReference type="ARBA" id="ARBA00023136"/>
    </source>
</evidence>
<evidence type="ECO:0000256" key="9">
    <source>
        <dbReference type="SAM" id="MobiDB-lite"/>
    </source>
</evidence>
<evidence type="ECO:0000313" key="15">
    <source>
        <dbReference type="Proteomes" id="UP000616769"/>
    </source>
</evidence>
<evidence type="ECO:0000313" key="13">
    <source>
        <dbReference type="EnsemblMetazoa" id="KAF7490678.1"/>
    </source>
</evidence>
<reference evidence="11" key="3">
    <citation type="submission" date="2020-01" db="EMBL/GenBank/DDBJ databases">
        <authorList>
            <person name="Korhonen P.K.K."/>
            <person name="Guangxu M.G."/>
            <person name="Wang T.W."/>
            <person name="Stroehlein A.J.S."/>
            <person name="Young N.D."/>
            <person name="Ang C.-S.A."/>
            <person name="Fernando D.W.F."/>
            <person name="Lu H.L."/>
            <person name="Taylor S.T."/>
            <person name="Ehtesham M.E.M."/>
            <person name="Najaraj S.H.N."/>
            <person name="Harsha G.H.G."/>
            <person name="Madugundu A.M."/>
            <person name="Renuse S.R."/>
            <person name="Holt D.H."/>
            <person name="Pandey A.P."/>
            <person name="Papenfuss A.P."/>
            <person name="Gasser R.B.G."/>
            <person name="Fischer K.F."/>
        </authorList>
    </citation>
    <scope>NUCLEOTIDE SEQUENCE</scope>
    <source>
        <strain evidence="11">SSS_KF_BRIS2020</strain>
    </source>
</reference>
<evidence type="ECO:0000256" key="2">
    <source>
        <dbReference type="ARBA" id="ARBA00009436"/>
    </source>
</evidence>
<name>A0A132AGS7_SARSC</name>
<reference evidence="14" key="2">
    <citation type="journal article" date="2020" name="PLoS Negl. Trop. Dis.">
        <title>High-quality nuclear genome for Sarcoptes scabiei-A critical resource for a neglected parasite.</title>
        <authorList>
            <person name="Korhonen P.K."/>
            <person name="Gasser R.B."/>
            <person name="Ma G."/>
            <person name="Wang T."/>
            <person name="Stroehlein A.J."/>
            <person name="Young N.D."/>
            <person name="Ang C.S."/>
            <person name="Fernando D.D."/>
            <person name="Lu H.C."/>
            <person name="Taylor S."/>
            <person name="Reynolds S.L."/>
            <person name="Mofiz E."/>
            <person name="Najaraj S.H."/>
            <person name="Gowda H."/>
            <person name="Madugundu A."/>
            <person name="Renuse S."/>
            <person name="Holt D."/>
            <person name="Pandey A."/>
            <person name="Papenfuss A.T."/>
            <person name="Fischer K."/>
        </authorList>
    </citation>
    <scope>NUCLEOTIDE SEQUENCE [LARGE SCALE GENOMIC DNA]</scope>
</reference>
<dbReference type="GO" id="GO:0034975">
    <property type="term" value="P:protein folding in endoplasmic reticulum"/>
    <property type="evidence" value="ECO:0007669"/>
    <property type="project" value="TreeGrafter"/>
</dbReference>
<keyword evidence="7 10" id="KW-0472">Membrane</keyword>
<keyword evidence="6 10" id="KW-1133">Transmembrane helix</keyword>
<keyword evidence="5" id="KW-0256">Endoplasmic reticulum</keyword>
<evidence type="ECO:0000313" key="14">
    <source>
        <dbReference type="Proteomes" id="UP000070412"/>
    </source>
</evidence>
<feature type="region of interest" description="Disordered" evidence="9">
    <location>
        <begin position="1"/>
        <end position="44"/>
    </location>
</feature>
<evidence type="ECO:0000313" key="12">
    <source>
        <dbReference type="EMBL" id="KPM10206.1"/>
    </source>
</evidence>
<gene>
    <name evidence="12" type="ORF">QR98_0087560</name>
    <name evidence="11" type="ORF">SSS_8551</name>
</gene>
<dbReference type="VEuPathDB" id="VectorBase:SSCA007558"/>
<comment type="subcellular location">
    <subcellularLocation>
        <location evidence="1">Endoplasmic reticulum membrane</location>
        <topology evidence="1">Multi-pass membrane protein</topology>
    </subcellularLocation>
</comment>
<protein>
    <recommendedName>
        <fullName evidence="3">ER membrane protein complex subunit 6</fullName>
    </recommendedName>
    <alternativeName>
        <fullName evidence="8">Transmembrane protein 93</fullName>
    </alternativeName>
</protein>
<keyword evidence="4 10" id="KW-0812">Transmembrane</keyword>
<dbReference type="AlphaFoldDB" id="A0A132AGS7"/>
<evidence type="ECO:0000256" key="5">
    <source>
        <dbReference type="ARBA" id="ARBA00022824"/>
    </source>
</evidence>
<dbReference type="PANTHER" id="PTHR20994:SF0">
    <property type="entry name" value="ER MEMBRANE PROTEIN COMPLEX SUBUNIT 6"/>
    <property type="match status" value="1"/>
</dbReference>
<evidence type="ECO:0000256" key="4">
    <source>
        <dbReference type="ARBA" id="ARBA00022692"/>
    </source>
</evidence>
<feature type="transmembrane region" description="Helical" evidence="10">
    <location>
        <begin position="128"/>
        <end position="149"/>
    </location>
</feature>
<dbReference type="EMBL" id="JXLN01014733">
    <property type="protein sequence ID" value="KPM10206.1"/>
    <property type="molecule type" value="Genomic_DNA"/>
</dbReference>
<reference evidence="12 15" key="1">
    <citation type="journal article" date="2015" name="Parasit. Vectors">
        <title>Draft genome of the scabies mite.</title>
        <authorList>
            <person name="Rider S.D.Jr."/>
            <person name="Morgan M.S."/>
            <person name="Arlian L.G."/>
        </authorList>
    </citation>
    <scope>NUCLEOTIDE SEQUENCE [LARGE SCALE GENOMIC DNA]</scope>
    <source>
        <strain evidence="12">Arlian Lab</strain>
    </source>
</reference>
<evidence type="ECO:0000313" key="11">
    <source>
        <dbReference type="EMBL" id="KAF7490678.1"/>
    </source>
</evidence>
<dbReference type="PANTHER" id="PTHR20994">
    <property type="entry name" value="ER MEMBRANE PROTEIN COMPLEX SUBUNIT 6"/>
    <property type="match status" value="1"/>
</dbReference>
<dbReference type="Pfam" id="PF07019">
    <property type="entry name" value="EMC6"/>
    <property type="match status" value="1"/>
</dbReference>
<dbReference type="GO" id="GO:0000045">
    <property type="term" value="P:autophagosome assembly"/>
    <property type="evidence" value="ECO:0007669"/>
    <property type="project" value="TreeGrafter"/>
</dbReference>
<dbReference type="EnsemblMetazoa" id="SSS_8551s_mrna">
    <property type="protein sequence ID" value="KAF7490678.1"/>
    <property type="gene ID" value="SSS_8551"/>
</dbReference>
<evidence type="ECO:0000256" key="8">
    <source>
        <dbReference type="ARBA" id="ARBA00031072"/>
    </source>
</evidence>
<accession>A0A132AGS7</accession>
<sequence length="152" mass="16825">MKPSTNKQSQKSKQNLPNPSPIVLGSSLINKSSSSPQSAPSSQTLRHGPIFNPIAYSSFAITHNNHLIEYCRTSMSALAGSTAGIIGFTSLYGFAFYILMVLILWLMIMSKAGPNYHRYFTSPWSVLTNGFLGGLTTYVLFWTFLYGMVHVY</sequence>
<feature type="compositionally biased region" description="Low complexity" evidence="9">
    <location>
        <begin position="26"/>
        <end position="43"/>
    </location>
</feature>
<dbReference type="GO" id="GO:0072546">
    <property type="term" value="C:EMC complex"/>
    <property type="evidence" value="ECO:0007669"/>
    <property type="project" value="InterPro"/>
</dbReference>
<feature type="compositionally biased region" description="Polar residues" evidence="9">
    <location>
        <begin position="1"/>
        <end position="17"/>
    </location>
</feature>
<dbReference type="EMBL" id="WVUK01000062">
    <property type="protein sequence ID" value="KAF7490678.1"/>
    <property type="molecule type" value="Genomic_DNA"/>
</dbReference>
<evidence type="ECO:0000256" key="6">
    <source>
        <dbReference type="ARBA" id="ARBA00022989"/>
    </source>
</evidence>
<keyword evidence="14" id="KW-1185">Reference proteome</keyword>